<dbReference type="EMBL" id="CAACVG010006657">
    <property type="protein sequence ID" value="VEN40816.1"/>
    <property type="molecule type" value="Genomic_DNA"/>
</dbReference>
<dbReference type="AlphaFoldDB" id="A0A653BZT1"/>
<evidence type="ECO:0000313" key="3">
    <source>
        <dbReference type="Proteomes" id="UP000410492"/>
    </source>
</evidence>
<dbReference type="OrthoDB" id="6806710at2759"/>
<reference evidence="2 3" key="1">
    <citation type="submission" date="2019-01" db="EMBL/GenBank/DDBJ databases">
        <authorList>
            <person name="Sayadi A."/>
        </authorList>
    </citation>
    <scope>NUCLEOTIDE SEQUENCE [LARGE SCALE GENOMIC DNA]</scope>
</reference>
<accession>A0A653BZT1</accession>
<organism evidence="2 3">
    <name type="scientific">Callosobruchus maculatus</name>
    <name type="common">Southern cowpea weevil</name>
    <name type="synonym">Pulse bruchid</name>
    <dbReference type="NCBI Taxonomy" id="64391"/>
    <lineage>
        <taxon>Eukaryota</taxon>
        <taxon>Metazoa</taxon>
        <taxon>Ecdysozoa</taxon>
        <taxon>Arthropoda</taxon>
        <taxon>Hexapoda</taxon>
        <taxon>Insecta</taxon>
        <taxon>Pterygota</taxon>
        <taxon>Neoptera</taxon>
        <taxon>Endopterygota</taxon>
        <taxon>Coleoptera</taxon>
        <taxon>Polyphaga</taxon>
        <taxon>Cucujiformia</taxon>
        <taxon>Chrysomeloidea</taxon>
        <taxon>Chrysomelidae</taxon>
        <taxon>Bruchinae</taxon>
        <taxon>Bruchini</taxon>
        <taxon>Callosobruchus</taxon>
    </lineage>
</organism>
<feature type="region of interest" description="Disordered" evidence="1">
    <location>
        <begin position="435"/>
        <end position="455"/>
    </location>
</feature>
<gene>
    <name evidence="2" type="ORF">CALMAC_LOCUS4853</name>
</gene>
<sequence>NEISIIGFDKLKEIHFGADRSSGSESGENDVLDDEYYKNQPPAHSYDFIKHHVVKVNQRPRIQQIRKHYNRSNEFRRRAKPRPDQVVQRDSTVPFGHHALPAPIKELGSSSSSSSNHISNWIINSSIHQEALGSVIGNTPQRVFPIHSQVFNRSDFITEDRHFSDAINKNALSPTSGPSSRAISPPSNAIRPVLYNFEKPPSSYNHSTHFSNKNVIGANDGHSRIRHSSQSGGFAENEVVHNSYLPNHLAKMTDLKGSLPAPSSVKQQILSVDQMLGTYGQIGMDSNNIIQSNPNTQRQLPLEQCHTSGGNHSISKRLSDDLFSGQKEQKLVKKVTTSNLSESRKAATLASDEICKKTTKDVVQDATKSRKGSSTSTTKAHGHVGNNSCSETILEQPPSTHTQNDSVKKFVPKAFPRKVRTIEYGEVCRETVPVGRENKREEPAKAPTQTNESTQTGIISWLRRILCCARDTSYEAM</sequence>
<dbReference type="Proteomes" id="UP000410492">
    <property type="component" value="Unassembled WGS sequence"/>
</dbReference>
<feature type="region of interest" description="Disordered" evidence="1">
    <location>
        <begin position="18"/>
        <end position="37"/>
    </location>
</feature>
<feature type="region of interest" description="Disordered" evidence="1">
    <location>
        <begin position="365"/>
        <end position="390"/>
    </location>
</feature>
<feature type="non-terminal residue" evidence="2">
    <location>
        <position position="1"/>
    </location>
</feature>
<protein>
    <submittedName>
        <fullName evidence="2">Uncharacterized protein</fullName>
    </submittedName>
</protein>
<name>A0A653BZT1_CALMS</name>
<evidence type="ECO:0000313" key="2">
    <source>
        <dbReference type="EMBL" id="VEN40816.1"/>
    </source>
</evidence>
<evidence type="ECO:0000256" key="1">
    <source>
        <dbReference type="SAM" id="MobiDB-lite"/>
    </source>
</evidence>
<keyword evidence="3" id="KW-1185">Reference proteome</keyword>
<proteinExistence type="predicted"/>